<reference evidence="3 4" key="1">
    <citation type="submission" date="2021-08" db="EMBL/GenBank/DDBJ databases">
        <title>Draft Genome Sequence of Phanerochaete sordida strain YK-624.</title>
        <authorList>
            <person name="Mori T."/>
            <person name="Dohra H."/>
            <person name="Suzuki T."/>
            <person name="Kawagishi H."/>
            <person name="Hirai H."/>
        </authorList>
    </citation>
    <scope>NUCLEOTIDE SEQUENCE [LARGE SCALE GENOMIC DNA]</scope>
    <source>
        <strain evidence="3 4">YK-624</strain>
    </source>
</reference>
<dbReference type="AlphaFoldDB" id="A0A9P3GWY7"/>
<evidence type="ECO:0000313" key="4">
    <source>
        <dbReference type="Proteomes" id="UP000703269"/>
    </source>
</evidence>
<keyword evidence="1" id="KW-0175">Coiled coil</keyword>
<proteinExistence type="predicted"/>
<sequence>MLKSLDDSGRPSALRRNPKRKRRPDDSEGEQEDNESVKLGAKQARHSDSSDQKHDTRSKSGQSSNTPVARQSMGSASHGRLSGVVSWDKPSAKALEVESARSYSPLSDSSLSDLDDDVNLDVLRGFFAAPKIEPPGEPALSQDTPLLGGGPETVTAGCIPEKACVEHIPSQLQSSSHFTDMALIAGPSGVPPPIPAEGGPATPCTSQEGAAEQLAILQGPFDKTAAMRMMHGLVDALYHDSAHNAVQKEREHHEAADALRAELQSAKAEVAEYKQRLEETKMRAVQLRAEDEARQLRSVDGLRQEKARLAVELADAKTESRNLREAFENVQMETHSLREELRIGKESTEKLQAEVKWLRFLNDGRGGPADKDAP</sequence>
<organism evidence="3 4">
    <name type="scientific">Phanerochaete sordida</name>
    <dbReference type="NCBI Taxonomy" id="48140"/>
    <lineage>
        <taxon>Eukaryota</taxon>
        <taxon>Fungi</taxon>
        <taxon>Dikarya</taxon>
        <taxon>Basidiomycota</taxon>
        <taxon>Agaricomycotina</taxon>
        <taxon>Agaricomycetes</taxon>
        <taxon>Polyporales</taxon>
        <taxon>Phanerochaetaceae</taxon>
        <taxon>Phanerochaete</taxon>
    </lineage>
</organism>
<feature type="compositionally biased region" description="Basic and acidic residues" evidence="2">
    <location>
        <begin position="45"/>
        <end position="58"/>
    </location>
</feature>
<dbReference type="EMBL" id="BPQB01000146">
    <property type="protein sequence ID" value="GJF00325.1"/>
    <property type="molecule type" value="Genomic_DNA"/>
</dbReference>
<keyword evidence="4" id="KW-1185">Reference proteome</keyword>
<evidence type="ECO:0000256" key="2">
    <source>
        <dbReference type="SAM" id="MobiDB-lite"/>
    </source>
</evidence>
<protein>
    <submittedName>
        <fullName evidence="3">Uncharacterized protein</fullName>
    </submittedName>
</protein>
<feature type="region of interest" description="Disordered" evidence="2">
    <location>
        <begin position="1"/>
        <end position="85"/>
    </location>
</feature>
<comment type="caution">
    <text evidence="3">The sequence shown here is derived from an EMBL/GenBank/DDBJ whole genome shotgun (WGS) entry which is preliminary data.</text>
</comment>
<feature type="compositionally biased region" description="Polar residues" evidence="2">
    <location>
        <begin position="59"/>
        <end position="75"/>
    </location>
</feature>
<feature type="coiled-coil region" evidence="1">
    <location>
        <begin position="249"/>
        <end position="333"/>
    </location>
</feature>
<name>A0A9P3GWY7_9APHY</name>
<accession>A0A9P3GWY7</accession>
<evidence type="ECO:0000313" key="3">
    <source>
        <dbReference type="EMBL" id="GJF00325.1"/>
    </source>
</evidence>
<evidence type="ECO:0000256" key="1">
    <source>
        <dbReference type="SAM" id="Coils"/>
    </source>
</evidence>
<gene>
    <name evidence="3" type="ORF">PsYK624_166100</name>
</gene>
<dbReference type="Proteomes" id="UP000703269">
    <property type="component" value="Unassembled WGS sequence"/>
</dbReference>